<dbReference type="GO" id="GO:0019843">
    <property type="term" value="F:rRNA binding"/>
    <property type="evidence" value="ECO:0007669"/>
    <property type="project" value="InterPro"/>
</dbReference>
<evidence type="ECO:0000313" key="2">
    <source>
        <dbReference type="Proteomes" id="UP000631114"/>
    </source>
</evidence>
<gene>
    <name evidence="1" type="ORF">IFM89_007659</name>
</gene>
<keyword evidence="2" id="KW-1185">Reference proteome</keyword>
<dbReference type="EMBL" id="JADFTS010000005">
    <property type="protein sequence ID" value="KAF9604538.1"/>
    <property type="molecule type" value="Genomic_DNA"/>
</dbReference>
<dbReference type="AlphaFoldDB" id="A0A835LQP1"/>
<dbReference type="InterPro" id="IPR035980">
    <property type="entry name" value="Ribosomal_bS6_sf"/>
</dbReference>
<dbReference type="OrthoDB" id="10259681at2759"/>
<dbReference type="GO" id="GO:0003735">
    <property type="term" value="F:structural constituent of ribosome"/>
    <property type="evidence" value="ECO:0007669"/>
    <property type="project" value="InterPro"/>
</dbReference>
<proteinExistence type="predicted"/>
<comment type="caution">
    <text evidence="1">The sequence shown here is derived from an EMBL/GenBank/DDBJ whole genome shotgun (WGS) entry which is preliminary data.</text>
</comment>
<organism evidence="1 2">
    <name type="scientific">Coptis chinensis</name>
    <dbReference type="NCBI Taxonomy" id="261450"/>
    <lineage>
        <taxon>Eukaryota</taxon>
        <taxon>Viridiplantae</taxon>
        <taxon>Streptophyta</taxon>
        <taxon>Embryophyta</taxon>
        <taxon>Tracheophyta</taxon>
        <taxon>Spermatophyta</taxon>
        <taxon>Magnoliopsida</taxon>
        <taxon>Ranunculales</taxon>
        <taxon>Ranunculaceae</taxon>
        <taxon>Coptidoideae</taxon>
        <taxon>Coptis</taxon>
    </lineage>
</organism>
<protein>
    <submittedName>
        <fullName evidence="1">Uncharacterized protein</fullName>
    </submittedName>
</protein>
<dbReference type="GO" id="GO:0005840">
    <property type="term" value="C:ribosome"/>
    <property type="evidence" value="ECO:0007669"/>
    <property type="project" value="InterPro"/>
</dbReference>
<name>A0A835LQP1_9MAGN</name>
<accession>A0A835LQP1</accession>
<dbReference type="InterPro" id="IPR014717">
    <property type="entry name" value="Transl_elong_EF1B/ribsomal_bS6"/>
</dbReference>
<dbReference type="Gene3D" id="3.30.70.60">
    <property type="match status" value="1"/>
</dbReference>
<dbReference type="Proteomes" id="UP000631114">
    <property type="component" value="Unassembled WGS sequence"/>
</dbReference>
<reference evidence="1 2" key="1">
    <citation type="submission" date="2020-10" db="EMBL/GenBank/DDBJ databases">
        <title>The Coptis chinensis genome and diversification of protoberbering-type alkaloids.</title>
        <authorList>
            <person name="Wang B."/>
            <person name="Shu S."/>
            <person name="Song C."/>
            <person name="Liu Y."/>
        </authorList>
    </citation>
    <scope>NUCLEOTIDE SEQUENCE [LARGE SCALE GENOMIC DNA]</scope>
    <source>
        <strain evidence="1">HL-2020</strain>
        <tissue evidence="1">Leaf</tissue>
    </source>
</reference>
<evidence type="ECO:0000313" key="1">
    <source>
        <dbReference type="EMBL" id="KAF9604538.1"/>
    </source>
</evidence>
<dbReference type="GO" id="GO:0006412">
    <property type="term" value="P:translation"/>
    <property type="evidence" value="ECO:0007669"/>
    <property type="project" value="InterPro"/>
</dbReference>
<sequence length="83" mass="9179">MPLYDCMLLLKPHVSRELLMDLVARIGKHVHMRNGVVTNVKSFDKVYLGYGSIDADDYDGYSQHQQGIALLKQGRSAAALASS</sequence>
<dbReference type="SUPFAM" id="SSF54995">
    <property type="entry name" value="Ribosomal protein S6"/>
    <property type="match status" value="1"/>
</dbReference>